<feature type="region of interest" description="Disordered" evidence="1">
    <location>
        <begin position="16"/>
        <end position="153"/>
    </location>
</feature>
<evidence type="ECO:0000313" key="2">
    <source>
        <dbReference type="EMBL" id="CAI9158264.1"/>
    </source>
</evidence>
<sequence length="242" mass="25541">MVLVESTGERNALALLQDDESGCGAPAGNSSPTSLQSRFQREATPQAPMGTAGKAGRRPARGRHVPANRRASAPAAAHTERAGRAGRCGGPARRPHTAARCAVHRSPATRHPDPSARGRNPKPRGSRFRGRRLPGATGASSHVTCERGRGGAGRQRACAARAGSLRLGCGRELRAVNSRCLPGPQPAPRCPLLGERPPCFCRCPSGCRASWGGGREKLFPVSLRGRHRRTVRALGTEARTRA</sequence>
<accession>A0ABN8YEV2</accession>
<feature type="compositionally biased region" description="Basic residues" evidence="1">
    <location>
        <begin position="55"/>
        <end position="67"/>
    </location>
</feature>
<evidence type="ECO:0000313" key="3">
    <source>
        <dbReference type="Proteomes" id="UP001176941"/>
    </source>
</evidence>
<dbReference type="EMBL" id="OX459952">
    <property type="protein sequence ID" value="CAI9158264.1"/>
    <property type="molecule type" value="Genomic_DNA"/>
</dbReference>
<feature type="compositionally biased region" description="Basic residues" evidence="1">
    <location>
        <begin position="119"/>
        <end position="132"/>
    </location>
</feature>
<feature type="compositionally biased region" description="Low complexity" evidence="1">
    <location>
        <begin position="68"/>
        <end position="77"/>
    </location>
</feature>
<proteinExistence type="predicted"/>
<gene>
    <name evidence="2" type="ORF">MRATA1EN1_LOCUS7226</name>
</gene>
<name>A0ABN8YEV2_RANTA</name>
<feature type="compositionally biased region" description="Polar residues" evidence="1">
    <location>
        <begin position="28"/>
        <end position="38"/>
    </location>
</feature>
<keyword evidence="3" id="KW-1185">Reference proteome</keyword>
<dbReference type="Proteomes" id="UP001176941">
    <property type="component" value="Chromosome 16"/>
</dbReference>
<organism evidence="2 3">
    <name type="scientific">Rangifer tarandus platyrhynchus</name>
    <name type="common">Svalbard reindeer</name>
    <dbReference type="NCBI Taxonomy" id="3082113"/>
    <lineage>
        <taxon>Eukaryota</taxon>
        <taxon>Metazoa</taxon>
        <taxon>Chordata</taxon>
        <taxon>Craniata</taxon>
        <taxon>Vertebrata</taxon>
        <taxon>Euteleostomi</taxon>
        <taxon>Mammalia</taxon>
        <taxon>Eutheria</taxon>
        <taxon>Laurasiatheria</taxon>
        <taxon>Artiodactyla</taxon>
        <taxon>Ruminantia</taxon>
        <taxon>Pecora</taxon>
        <taxon>Cervidae</taxon>
        <taxon>Odocoileinae</taxon>
        <taxon>Rangifer</taxon>
    </lineage>
</organism>
<reference evidence="2" key="1">
    <citation type="submission" date="2023-04" db="EMBL/GenBank/DDBJ databases">
        <authorList>
            <consortium name="ELIXIR-Norway"/>
        </authorList>
    </citation>
    <scope>NUCLEOTIDE SEQUENCE [LARGE SCALE GENOMIC DNA]</scope>
</reference>
<protein>
    <submittedName>
        <fullName evidence="2">Uncharacterized protein</fullName>
    </submittedName>
</protein>
<evidence type="ECO:0000256" key="1">
    <source>
        <dbReference type="SAM" id="MobiDB-lite"/>
    </source>
</evidence>